<protein>
    <submittedName>
        <fullName evidence="2">RimJ/RimL family protein N-acetyltransferase</fullName>
    </submittedName>
</protein>
<keyword evidence="2" id="KW-0808">Transferase</keyword>
<reference evidence="2 3" key="1">
    <citation type="submission" date="2020-08" db="EMBL/GenBank/DDBJ databases">
        <title>Functional genomics of gut bacteria from endangered species of beetles.</title>
        <authorList>
            <person name="Carlos-Shanley C."/>
        </authorList>
    </citation>
    <scope>NUCLEOTIDE SEQUENCE [LARGE SCALE GENOMIC DNA]</scope>
    <source>
        <strain evidence="2 3">S00136</strain>
    </source>
</reference>
<dbReference type="PANTHER" id="PTHR43610:SF1">
    <property type="entry name" value="N-ACETYLTRANSFERASE DOMAIN-CONTAINING PROTEIN"/>
    <property type="match status" value="1"/>
</dbReference>
<proteinExistence type="predicted"/>
<dbReference type="Proteomes" id="UP000589738">
    <property type="component" value="Unassembled WGS sequence"/>
</dbReference>
<evidence type="ECO:0000313" key="2">
    <source>
        <dbReference type="EMBL" id="MBB6370596.1"/>
    </source>
</evidence>
<name>A0A841N0A1_9FLAO</name>
<dbReference type="Gene3D" id="3.40.630.30">
    <property type="match status" value="1"/>
</dbReference>
<dbReference type="EMBL" id="JACHLC010000001">
    <property type="protein sequence ID" value="MBB6370596.1"/>
    <property type="molecule type" value="Genomic_DNA"/>
</dbReference>
<sequence>MNFDFNENYILENEWVRLEPLKPSDFDLLLPYSENEPEIWEFNSGGANGKENLQKYLSNALLQRETEKEYPFIVFDKSAQKYVGSTRFYAIFIENKTIEIGYTWYGKKYQGTGINKNCKYLLLEFAFEKLNMERVAFAANSKNNRSINAMKAIGCVVEGVLRNCSTDASGNRIDVARLSILKNEWNDNVKSKLKKDIENFSYR</sequence>
<dbReference type="Pfam" id="PF13302">
    <property type="entry name" value="Acetyltransf_3"/>
    <property type="match status" value="1"/>
</dbReference>
<dbReference type="InterPro" id="IPR000182">
    <property type="entry name" value="GNAT_dom"/>
</dbReference>
<keyword evidence="3" id="KW-1185">Reference proteome</keyword>
<dbReference type="PANTHER" id="PTHR43610">
    <property type="entry name" value="BLL6696 PROTEIN"/>
    <property type="match status" value="1"/>
</dbReference>
<accession>A0A841N0A1</accession>
<feature type="domain" description="N-acetyltransferase" evidence="1">
    <location>
        <begin position="17"/>
        <end position="155"/>
    </location>
</feature>
<dbReference type="GO" id="GO:0016747">
    <property type="term" value="F:acyltransferase activity, transferring groups other than amino-acyl groups"/>
    <property type="evidence" value="ECO:0007669"/>
    <property type="project" value="InterPro"/>
</dbReference>
<organism evidence="2 3">
    <name type="scientific">Chryseobacterium shigense</name>
    <dbReference type="NCBI Taxonomy" id="297244"/>
    <lineage>
        <taxon>Bacteria</taxon>
        <taxon>Pseudomonadati</taxon>
        <taxon>Bacteroidota</taxon>
        <taxon>Flavobacteriia</taxon>
        <taxon>Flavobacteriales</taxon>
        <taxon>Weeksellaceae</taxon>
        <taxon>Chryseobacterium group</taxon>
        <taxon>Chryseobacterium</taxon>
    </lineage>
</organism>
<evidence type="ECO:0000259" key="1">
    <source>
        <dbReference type="Pfam" id="PF13302"/>
    </source>
</evidence>
<evidence type="ECO:0000313" key="3">
    <source>
        <dbReference type="Proteomes" id="UP000589738"/>
    </source>
</evidence>
<gene>
    <name evidence="2" type="ORF">HNP36_001649</name>
</gene>
<dbReference type="RefSeq" id="WP_184158588.1">
    <property type="nucleotide sequence ID" value="NZ_JACHLC010000001.1"/>
</dbReference>
<dbReference type="SUPFAM" id="SSF55729">
    <property type="entry name" value="Acyl-CoA N-acyltransferases (Nat)"/>
    <property type="match status" value="1"/>
</dbReference>
<dbReference type="InterPro" id="IPR016181">
    <property type="entry name" value="Acyl_CoA_acyltransferase"/>
</dbReference>
<dbReference type="AlphaFoldDB" id="A0A841N0A1"/>
<comment type="caution">
    <text evidence="2">The sequence shown here is derived from an EMBL/GenBank/DDBJ whole genome shotgun (WGS) entry which is preliminary data.</text>
</comment>